<evidence type="ECO:0000259" key="13">
    <source>
        <dbReference type="PROSITE" id="PS50011"/>
    </source>
</evidence>
<dbReference type="EC" id="2.7.12.1" evidence="2"/>
<feature type="compositionally biased region" description="Low complexity" evidence="12">
    <location>
        <begin position="1764"/>
        <end position="1780"/>
    </location>
</feature>
<dbReference type="OrthoDB" id="9332038at2759"/>
<evidence type="ECO:0000256" key="3">
    <source>
        <dbReference type="ARBA" id="ARBA00022527"/>
    </source>
</evidence>
<feature type="compositionally biased region" description="Low complexity" evidence="12">
    <location>
        <begin position="218"/>
        <end position="236"/>
    </location>
</feature>
<dbReference type="InterPro" id="IPR017441">
    <property type="entry name" value="Protein_kinase_ATP_BS"/>
</dbReference>
<feature type="compositionally biased region" description="Polar residues" evidence="12">
    <location>
        <begin position="611"/>
        <end position="620"/>
    </location>
</feature>
<evidence type="ECO:0000256" key="4">
    <source>
        <dbReference type="ARBA" id="ARBA00022679"/>
    </source>
</evidence>
<feature type="compositionally biased region" description="Polar residues" evidence="12">
    <location>
        <begin position="471"/>
        <end position="500"/>
    </location>
</feature>
<protein>
    <recommendedName>
        <fullName evidence="2">dual-specificity kinase</fullName>
        <ecNumber evidence="2">2.7.12.1</ecNumber>
    </recommendedName>
</protein>
<feature type="compositionally biased region" description="Low complexity" evidence="12">
    <location>
        <begin position="102"/>
        <end position="114"/>
    </location>
</feature>
<feature type="region of interest" description="Disordered" evidence="12">
    <location>
        <begin position="1"/>
        <end position="360"/>
    </location>
</feature>
<name>A0A316VZA8_9BASI</name>
<feature type="compositionally biased region" description="Polar residues" evidence="12">
    <location>
        <begin position="1706"/>
        <end position="1717"/>
    </location>
</feature>
<keyword evidence="7 11" id="KW-0067">ATP-binding</keyword>
<organism evidence="14 15">
    <name type="scientific">Ceraceosorus guamensis</name>
    <dbReference type="NCBI Taxonomy" id="1522189"/>
    <lineage>
        <taxon>Eukaryota</taxon>
        <taxon>Fungi</taxon>
        <taxon>Dikarya</taxon>
        <taxon>Basidiomycota</taxon>
        <taxon>Ustilaginomycotina</taxon>
        <taxon>Exobasidiomycetes</taxon>
        <taxon>Ceraceosorales</taxon>
        <taxon>Ceraceosoraceae</taxon>
        <taxon>Ceraceosorus</taxon>
    </lineage>
</organism>
<feature type="compositionally biased region" description="Basic and acidic residues" evidence="12">
    <location>
        <begin position="1313"/>
        <end position="1325"/>
    </location>
</feature>
<feature type="compositionally biased region" description="Low complexity" evidence="12">
    <location>
        <begin position="379"/>
        <end position="396"/>
    </location>
</feature>
<feature type="compositionally biased region" description="Basic and acidic residues" evidence="12">
    <location>
        <begin position="925"/>
        <end position="937"/>
    </location>
</feature>
<dbReference type="PROSITE" id="PS00108">
    <property type="entry name" value="PROTEIN_KINASE_ST"/>
    <property type="match status" value="1"/>
</dbReference>
<feature type="compositionally biased region" description="Polar residues" evidence="12">
    <location>
        <begin position="175"/>
        <end position="185"/>
    </location>
</feature>
<dbReference type="FunFam" id="1.10.510.10:FF:000112">
    <property type="entry name" value="Putative dual specificity tyrosine-phosphorylation-regulated kinase 2"/>
    <property type="match status" value="1"/>
</dbReference>
<feature type="region of interest" description="Disordered" evidence="12">
    <location>
        <begin position="1590"/>
        <end position="1614"/>
    </location>
</feature>
<evidence type="ECO:0000256" key="1">
    <source>
        <dbReference type="ARBA" id="ARBA00008867"/>
    </source>
</evidence>
<comment type="catalytic activity">
    <reaction evidence="10">
        <text>L-tyrosyl-[protein] + ATP = O-phospho-L-tyrosyl-[protein] + ADP + H(+)</text>
        <dbReference type="Rhea" id="RHEA:10596"/>
        <dbReference type="Rhea" id="RHEA-COMP:10136"/>
        <dbReference type="Rhea" id="RHEA-COMP:20101"/>
        <dbReference type="ChEBI" id="CHEBI:15378"/>
        <dbReference type="ChEBI" id="CHEBI:30616"/>
        <dbReference type="ChEBI" id="CHEBI:46858"/>
        <dbReference type="ChEBI" id="CHEBI:61978"/>
        <dbReference type="ChEBI" id="CHEBI:456216"/>
        <dbReference type="EC" id="2.7.12.1"/>
    </reaction>
</comment>
<feature type="region of interest" description="Disordered" evidence="12">
    <location>
        <begin position="443"/>
        <end position="542"/>
    </location>
</feature>
<feature type="compositionally biased region" description="Basic and acidic residues" evidence="12">
    <location>
        <begin position="519"/>
        <end position="531"/>
    </location>
</feature>
<dbReference type="PROSITE" id="PS00107">
    <property type="entry name" value="PROTEIN_KINASE_ATP"/>
    <property type="match status" value="1"/>
</dbReference>
<evidence type="ECO:0000256" key="11">
    <source>
        <dbReference type="PROSITE-ProRule" id="PRU10141"/>
    </source>
</evidence>
<feature type="compositionally biased region" description="Polar residues" evidence="12">
    <location>
        <begin position="1677"/>
        <end position="1689"/>
    </location>
</feature>
<feature type="compositionally biased region" description="Low complexity" evidence="12">
    <location>
        <begin position="1719"/>
        <end position="1754"/>
    </location>
</feature>
<evidence type="ECO:0000256" key="10">
    <source>
        <dbReference type="ARBA" id="ARBA00051680"/>
    </source>
</evidence>
<feature type="compositionally biased region" description="Basic and acidic residues" evidence="12">
    <location>
        <begin position="1056"/>
        <end position="1069"/>
    </location>
</feature>
<feature type="region of interest" description="Disordered" evidence="12">
    <location>
        <begin position="372"/>
        <end position="425"/>
    </location>
</feature>
<keyword evidence="6" id="KW-0418">Kinase</keyword>
<evidence type="ECO:0000256" key="7">
    <source>
        <dbReference type="ARBA" id="ARBA00022840"/>
    </source>
</evidence>
<feature type="compositionally biased region" description="Polar residues" evidence="12">
    <location>
        <begin position="1240"/>
        <end position="1266"/>
    </location>
</feature>
<evidence type="ECO:0000256" key="12">
    <source>
        <dbReference type="SAM" id="MobiDB-lite"/>
    </source>
</evidence>
<feature type="compositionally biased region" description="Basic and acidic residues" evidence="12">
    <location>
        <begin position="977"/>
        <end position="986"/>
    </location>
</feature>
<comment type="catalytic activity">
    <reaction evidence="8">
        <text>L-seryl-[protein] + ATP = O-phospho-L-seryl-[protein] + ADP + H(+)</text>
        <dbReference type="Rhea" id="RHEA:17989"/>
        <dbReference type="Rhea" id="RHEA-COMP:9863"/>
        <dbReference type="Rhea" id="RHEA-COMP:11604"/>
        <dbReference type="ChEBI" id="CHEBI:15378"/>
        <dbReference type="ChEBI" id="CHEBI:29999"/>
        <dbReference type="ChEBI" id="CHEBI:30616"/>
        <dbReference type="ChEBI" id="CHEBI:83421"/>
        <dbReference type="ChEBI" id="CHEBI:456216"/>
        <dbReference type="EC" id="2.7.12.1"/>
    </reaction>
</comment>
<feature type="compositionally biased region" description="Low complexity" evidence="12">
    <location>
        <begin position="2240"/>
        <end position="2271"/>
    </location>
</feature>
<feature type="compositionally biased region" description="Polar residues" evidence="12">
    <location>
        <begin position="146"/>
        <end position="155"/>
    </location>
</feature>
<feature type="compositionally biased region" description="Low complexity" evidence="12">
    <location>
        <begin position="407"/>
        <end position="419"/>
    </location>
</feature>
<feature type="compositionally biased region" description="Low complexity" evidence="12">
    <location>
        <begin position="1339"/>
        <end position="1357"/>
    </location>
</feature>
<feature type="compositionally biased region" description="Low complexity" evidence="12">
    <location>
        <begin position="1530"/>
        <end position="1545"/>
    </location>
</feature>
<feature type="compositionally biased region" description="Low complexity" evidence="12">
    <location>
        <begin position="505"/>
        <end position="514"/>
    </location>
</feature>
<feature type="compositionally biased region" description="Low complexity" evidence="12">
    <location>
        <begin position="56"/>
        <end position="89"/>
    </location>
</feature>
<dbReference type="Proteomes" id="UP000245783">
    <property type="component" value="Unassembled WGS sequence"/>
</dbReference>
<feature type="region of interest" description="Disordered" evidence="12">
    <location>
        <begin position="2215"/>
        <end position="2296"/>
    </location>
</feature>
<feature type="compositionally biased region" description="Polar residues" evidence="12">
    <location>
        <begin position="752"/>
        <end position="779"/>
    </location>
</feature>
<dbReference type="InParanoid" id="A0A316VZA8"/>
<feature type="region of interest" description="Disordered" evidence="12">
    <location>
        <begin position="1669"/>
        <end position="1798"/>
    </location>
</feature>
<keyword evidence="15" id="KW-1185">Reference proteome</keyword>
<feature type="compositionally biased region" description="Low complexity" evidence="12">
    <location>
        <begin position="956"/>
        <end position="971"/>
    </location>
</feature>
<keyword evidence="3" id="KW-0723">Serine/threonine-protein kinase</keyword>
<feature type="compositionally biased region" description="Low complexity" evidence="12">
    <location>
        <begin position="731"/>
        <end position="751"/>
    </location>
</feature>
<feature type="compositionally biased region" description="Polar residues" evidence="12">
    <location>
        <begin position="850"/>
        <end position="864"/>
    </location>
</feature>
<feature type="region of interest" description="Disordered" evidence="12">
    <location>
        <begin position="721"/>
        <end position="874"/>
    </location>
</feature>
<sequence length="2296" mass="240398">MPIHRNSVTTSSPASAASNRRRVVHTAATTPRRGKPASRSSIASPLSIQDASVLPSRSSSSSGGGISRSASSRRLSNIGKSSTGSSTSTDDLRDREVGIPNSQSSSHGMSSYHSVAHEQYASSNSRIPSPSTTRASTSVVRSRPSNESAQSQTGRTPRGANSALPSRHEPPPSPRNATSGTTNASRLKDTLLGSRGNSDRSVSYSVGGAPSVDDGTLSSSARRSVSSSVGIPSSASTRAGHGGLASSTMGPPAARPSKVTASASGGGALSPSGFRSRGDANGTASTTSRKPNLHLNFNESPQPSSRFSIFSSVEGTPDGSKALNLSDRKGSISGASTGGPRLTSSSSPASSGPPSTVGTPALELAQNQTMSGLGIGLPSARISRSGAGPAAASARPQQTPQRGKAGSGPLSPSLPSASSTRSISYDRAGQVGIGELATPRWNVGSSSAQWASKPRRVDESISSPAADRQLRSGQASIVGSGASTDSFARQQSGTSTSNKSGAAGGRAAPTPATAISGSKTERTAREAEASRHSRAISYSASNPVKREKHLLRVSPDPTESGESMLKASPSMPLYVPPLGGQTSLATLARGYPPGEDGSGAGLDAEDAGESPTFSINALSESESDAMHGDDTNDFLLSPRNFMQDARPSPRIGDLVWSEDENGPFGWGGAGDDNSRSPGRVMSLAPGVRRGTALERHLAQLDDESVNGSFDLNAAIADLLKEDEERRKRRSGAAGDVAAGTDTSPSTSRPTSMEASATVPSKRTSQTSTARSTVSRQTPDGATKSSRRSSTRAVSSRPSTATSAQPSSGAASITSRDTRRTRGPLSPPHSGGSSRQPTTSSGNGGERTRPSVPSGTIGSSGNASHATAAMKRASSASIGHSLLRGSMPLGAAEEFELSFDSGQGEDSAAEALRKLDGLGGGGTPRSSRDASRHRDASRSPRTSKQYSRPGSAGRRTPGGAASRPASPSRTATGTLTPRNDRQREESRSSNTARTSRNLAAKSRSGEERASPSAASVESPRSAVFPSPRTRRAQLPPLPNVDTTLENRRTSQTSVASRDTKYSASDRKRMSDASVHSDLQQQSQGGGARQQPRQTGQGAGNALHRGAADEEDRSRNGVLVPPVPPLPKGWESRSRAGSTGTGDGPPVSGSALVSQALGAHAPYTSSAEAASPVRSPKEKGPSRKWSFSNLAGSFSRSPSVLKKSAESQAQASPIVSRRPSVTANTFVSTDAESEKAPRPSFADSQKTPNSPAVQSITSERSGKSSSNDDAVARLRDGKTSMRSNKAAARKAGEGAGSESSLVEKRTGSDLQLDSSTRESRDEKRSGDSHAPSANSGRMSRTRSILGLGSLLRGKSSRQSIVQTNGTTDGKHGPISVDNSFESSQAADASPRTSKFRPSNIMGSARKRGMTLPSSADPPAVEAATLPPMQVAPLQSPVSSTASPRKASVSGRSHDALMSPRRALANSNSAGDLSASAARQRDRAAAAGKGATLGAHDPAAGAGSRDSQLSPSRPLASRIPRALASLKSTPSRSQLGTGPLGSSTSSQLNRRVSTSGAAGLPKSVTTSSLASSMGIGSEEDAISIISASDVGDATATRRKSMSGAKSSETYGAAGGNAAAGASSTSLVSILNSYAAAKTPAELEVVMRRARVASYSSALSASEREVLNSLVSRQEQRKAAGNSSSYDGSTPSVATPRGSLKPGEAHSTRRAVTQSTSSTVLPSAAVSANSAQNNTAPRKVRASLTAASTSARQARDSALAPRSVPRQSAVATSASAPRASPAYSDRTSRTASVSPRVDEEELQGDAEMEAYIKRQHAKKIADGSSLEELEKMLRFPDPVPPSRAYSPRQAEAVWGDKLSAYEMQEMYDYKEIYFVGSNPAKKPAVPSKSDCNYGYDDERGDYLVVNRDHLAYRYEIMDLLGRGSFGQVLQCKDHKTGKFVAIKLIRNKKRFHHQALVEVKILKNLTEWDPDEQYNVIKMTESFYFRNHLCIAMELLSINLYELIKANSFAGFSTRLIRRFTSQVLASLSLMRHHRVVHCDLKPENILLRHPRKSGIKVIDFGSSCFEQEKVYTYIQSRFYRSPEVILGMNYNTAIDIWSLGCIIAELYTGYPLFPGENEQEQLACIMEILGVPDKYLIERSSRKKLFFDSTGAPRPVVNSKGKRRRPGTKTLAQVLRTNDDSFVDFLAKCLHWDPERRLKPDPAMRHPFLRPFTNAPAIGPIPQHGRQASLSNGGARRSVGNATTSGPGTTRTTKLSMTSSASTTAARGATLTASNSKRTSAGGDMTTSPMYRSQQQTVS</sequence>
<dbReference type="RefSeq" id="XP_025369929.1">
    <property type="nucleotide sequence ID" value="XM_025510124.1"/>
</dbReference>
<feature type="region of interest" description="Disordered" evidence="12">
    <location>
        <begin position="1430"/>
        <end position="1569"/>
    </location>
</feature>
<dbReference type="EMBL" id="KZ819376">
    <property type="protein sequence ID" value="PWN42769.1"/>
    <property type="molecule type" value="Genomic_DNA"/>
</dbReference>
<feature type="region of interest" description="Disordered" evidence="12">
    <location>
        <begin position="896"/>
        <end position="1418"/>
    </location>
</feature>
<feature type="compositionally biased region" description="Polar residues" evidence="12">
    <location>
        <begin position="1374"/>
        <end position="1394"/>
    </location>
</feature>
<keyword evidence="5 11" id="KW-0547">Nucleotide-binding</keyword>
<evidence type="ECO:0000256" key="2">
    <source>
        <dbReference type="ARBA" id="ARBA00013203"/>
    </source>
</evidence>
<evidence type="ECO:0000256" key="8">
    <source>
        <dbReference type="ARBA" id="ARBA00049003"/>
    </source>
</evidence>
<dbReference type="InterPro" id="IPR042521">
    <property type="entry name" value="DYRK"/>
</dbReference>
<dbReference type="InterPro" id="IPR008271">
    <property type="entry name" value="Ser/Thr_kinase_AS"/>
</dbReference>
<feature type="compositionally biased region" description="Polar residues" evidence="12">
    <location>
        <begin position="1204"/>
        <end position="1228"/>
    </location>
</feature>
<feature type="compositionally biased region" description="Polar residues" evidence="12">
    <location>
        <begin position="195"/>
        <end position="204"/>
    </location>
</feature>
<feature type="compositionally biased region" description="Polar residues" evidence="12">
    <location>
        <begin position="1183"/>
        <end position="1196"/>
    </location>
</feature>
<dbReference type="PANTHER" id="PTHR24058:SF22">
    <property type="entry name" value="DUAL SPECIFICITY TYROSINE-PHOSPHORYLATION-REGULATED KINASE 4"/>
    <property type="match status" value="1"/>
</dbReference>
<dbReference type="PANTHER" id="PTHR24058">
    <property type="entry name" value="DUAL SPECIFICITY PROTEIN KINASE"/>
    <property type="match status" value="1"/>
</dbReference>
<dbReference type="InterPro" id="IPR050494">
    <property type="entry name" value="Ser_Thr_dual-spec_kinase"/>
</dbReference>
<feature type="compositionally biased region" description="Low complexity" evidence="12">
    <location>
        <begin position="1482"/>
        <end position="1492"/>
    </location>
</feature>
<gene>
    <name evidence="14" type="ORF">IE81DRAFT_114930</name>
</gene>
<dbReference type="GeneID" id="37031994"/>
<accession>A0A316VZA8</accession>
<feature type="compositionally biased region" description="Low complexity" evidence="12">
    <location>
        <begin position="125"/>
        <end position="145"/>
    </location>
</feature>
<feature type="region of interest" description="Disordered" evidence="12">
    <location>
        <begin position="590"/>
        <end position="682"/>
    </location>
</feature>
<evidence type="ECO:0000256" key="9">
    <source>
        <dbReference type="ARBA" id="ARBA00049308"/>
    </source>
</evidence>
<dbReference type="GO" id="GO:0004674">
    <property type="term" value="F:protein serine/threonine kinase activity"/>
    <property type="evidence" value="ECO:0007669"/>
    <property type="project" value="UniProtKB-KW"/>
</dbReference>
<keyword evidence="4" id="KW-0808">Transferase</keyword>
<dbReference type="GO" id="GO:0005737">
    <property type="term" value="C:cytoplasm"/>
    <property type="evidence" value="ECO:0007669"/>
    <property type="project" value="TreeGrafter"/>
</dbReference>
<feature type="region of interest" description="Disordered" evidence="12">
    <location>
        <begin position="554"/>
        <end position="573"/>
    </location>
</feature>
<feature type="compositionally biased region" description="Low complexity" evidence="12">
    <location>
        <begin position="790"/>
        <end position="803"/>
    </location>
</feature>
<dbReference type="InterPro" id="IPR011009">
    <property type="entry name" value="Kinase-like_dom_sf"/>
</dbReference>
<dbReference type="InterPro" id="IPR000719">
    <property type="entry name" value="Prot_kinase_dom"/>
</dbReference>
<evidence type="ECO:0000313" key="15">
    <source>
        <dbReference type="Proteomes" id="UP000245783"/>
    </source>
</evidence>
<dbReference type="SMART" id="SM00220">
    <property type="entry name" value="S_TKc"/>
    <property type="match status" value="1"/>
</dbReference>
<dbReference type="Pfam" id="PF00069">
    <property type="entry name" value="Pkinase"/>
    <property type="match status" value="1"/>
</dbReference>
<dbReference type="GO" id="GO:0005856">
    <property type="term" value="C:cytoskeleton"/>
    <property type="evidence" value="ECO:0007669"/>
    <property type="project" value="TreeGrafter"/>
</dbReference>
<dbReference type="Gene3D" id="3.30.10.30">
    <property type="entry name" value="DYRK"/>
    <property type="match status" value="1"/>
</dbReference>
<reference evidence="14 15" key="1">
    <citation type="journal article" date="2018" name="Mol. Biol. Evol.">
        <title>Broad Genomic Sampling Reveals a Smut Pathogenic Ancestry of the Fungal Clade Ustilaginomycotina.</title>
        <authorList>
            <person name="Kijpornyongpan T."/>
            <person name="Mondo S.J."/>
            <person name="Barry K."/>
            <person name="Sandor L."/>
            <person name="Lee J."/>
            <person name="Lipzen A."/>
            <person name="Pangilinan J."/>
            <person name="LaButti K."/>
            <person name="Hainaut M."/>
            <person name="Henrissat B."/>
            <person name="Grigoriev I.V."/>
            <person name="Spatafora J.W."/>
            <person name="Aime M.C."/>
        </authorList>
    </citation>
    <scope>NUCLEOTIDE SEQUENCE [LARGE SCALE GENOMIC DNA]</scope>
    <source>
        <strain evidence="14 15">MCA 4658</strain>
    </source>
</reference>
<feature type="domain" description="Protein kinase" evidence="13">
    <location>
        <begin position="1910"/>
        <end position="2206"/>
    </location>
</feature>
<comment type="similarity">
    <text evidence="1">Belongs to the protein kinase superfamily. CMGC Ser/Thr protein kinase family. MNB/DYRK subfamily.</text>
</comment>
<feature type="compositionally biased region" description="Low complexity" evidence="12">
    <location>
        <begin position="1"/>
        <end position="18"/>
    </location>
</feature>
<feature type="compositionally biased region" description="Polar residues" evidence="12">
    <location>
        <begin position="804"/>
        <end position="814"/>
    </location>
</feature>
<evidence type="ECO:0000256" key="6">
    <source>
        <dbReference type="ARBA" id="ARBA00022777"/>
    </source>
</evidence>
<dbReference type="STRING" id="1522189.A0A316VZA8"/>
<feature type="binding site" evidence="11">
    <location>
        <position position="1939"/>
    </location>
    <ligand>
        <name>ATP</name>
        <dbReference type="ChEBI" id="CHEBI:30616"/>
    </ligand>
</feature>
<feature type="compositionally biased region" description="Low complexity" evidence="12">
    <location>
        <begin position="987"/>
        <end position="996"/>
    </location>
</feature>
<dbReference type="PROSITE" id="PS50011">
    <property type="entry name" value="PROTEIN_KINASE_DOM"/>
    <property type="match status" value="1"/>
</dbReference>
<dbReference type="Gene3D" id="1.10.510.10">
    <property type="entry name" value="Transferase(Phosphotransferase) domain 1"/>
    <property type="match status" value="1"/>
</dbReference>
<feature type="compositionally biased region" description="Basic and acidic residues" evidence="12">
    <location>
        <begin position="1268"/>
        <end position="1277"/>
    </location>
</feature>
<evidence type="ECO:0000256" key="5">
    <source>
        <dbReference type="ARBA" id="ARBA00022741"/>
    </source>
</evidence>
<proteinExistence type="inferred from homology"/>
<feature type="compositionally biased region" description="Low complexity" evidence="12">
    <location>
        <begin position="343"/>
        <end position="360"/>
    </location>
</feature>
<feature type="compositionally biased region" description="Polar residues" evidence="12">
    <location>
        <begin position="2272"/>
        <end position="2296"/>
    </location>
</feature>
<comment type="catalytic activity">
    <reaction evidence="9">
        <text>L-threonyl-[protein] + ATP = O-phospho-L-threonyl-[protein] + ADP + H(+)</text>
        <dbReference type="Rhea" id="RHEA:46608"/>
        <dbReference type="Rhea" id="RHEA-COMP:11060"/>
        <dbReference type="Rhea" id="RHEA-COMP:11605"/>
        <dbReference type="ChEBI" id="CHEBI:15378"/>
        <dbReference type="ChEBI" id="CHEBI:30013"/>
        <dbReference type="ChEBI" id="CHEBI:30616"/>
        <dbReference type="ChEBI" id="CHEBI:61977"/>
        <dbReference type="ChEBI" id="CHEBI:456216"/>
        <dbReference type="EC" id="2.7.12.1"/>
    </reaction>
</comment>
<feature type="compositionally biased region" description="Basic and acidic residues" evidence="12">
    <location>
        <begin position="1104"/>
        <end position="1113"/>
    </location>
</feature>
<dbReference type="GO" id="GO:0004712">
    <property type="term" value="F:protein serine/threonine/tyrosine kinase activity"/>
    <property type="evidence" value="ECO:0007669"/>
    <property type="project" value="UniProtKB-EC"/>
</dbReference>
<dbReference type="Gene3D" id="3.30.200.20">
    <property type="entry name" value="Phosphorylase Kinase, domain 1"/>
    <property type="match status" value="1"/>
</dbReference>
<dbReference type="GO" id="GO:0005524">
    <property type="term" value="F:ATP binding"/>
    <property type="evidence" value="ECO:0007669"/>
    <property type="project" value="UniProtKB-UniRule"/>
</dbReference>
<dbReference type="SUPFAM" id="SSF56112">
    <property type="entry name" value="Protein kinase-like (PK-like)"/>
    <property type="match status" value="1"/>
</dbReference>
<dbReference type="CDD" id="cd14210">
    <property type="entry name" value="PKc_DYRK"/>
    <property type="match status" value="1"/>
</dbReference>
<evidence type="ECO:0000313" key="14">
    <source>
        <dbReference type="EMBL" id="PWN42769.1"/>
    </source>
</evidence>
<feature type="compositionally biased region" description="Polar residues" evidence="12">
    <location>
        <begin position="38"/>
        <end position="50"/>
    </location>
</feature>
<feature type="compositionally biased region" description="Polar residues" evidence="12">
    <location>
        <begin position="282"/>
        <end position="314"/>
    </location>
</feature>